<sequence>MHKRKKKRWLPAAVLGGTLAAGAFAFLPSLAQAQNDAPTPSLQAEFTAAAKEFHVPLPVLLGVARQESGWQQHSGYSQTGGWGLMNLTDVTPKMVSGGAAGAAGRSDLASFADHPELHTLRAAAELTGLPADKLRHRSADNIRGGAALLASYQKQLTGGTSDDPSQWTAAVARYSRLTDKKAATSYVTSVFSAIKSGARRQSNGGAVTMQAVPSAKPVTRQFTKLRLTDAPTPPTECPATLTCTFVPAAAANGQVSDRPANGVKITQIVLHTTEGSYENAIKTFQTAGGASAQYVMRASDGEVTQMVPNKDVAFGDGNYDSNLHAIQIEHEGFSAHGADWYTPVVYEKTAELVKWLAAKYDIPLDRRHILGHDNITGPSDDTLAGMHWDPGNSWDWTRFMRLIGAPIDEGARGVGPVGSAVTITPGFDENRQTYTVCPADDPSGKVKECGPQSGPSSALFVRSAPADDAPLLLDPVVHAGKDAKAGTDGVADWSTTVQAGQQFVVAGQQGDWTAIWFDGQKGWIHNPGGRNTTPATDVRIVKPAGTGAAHVYGTAYPEESEYPADVKPSKQTPLTAEKYGIRAGQAYVTSGEPEAASDFSPSNGTVVHGAKRYYTVQFNHRYVLVNAAEVTAAKPSGH</sequence>
<dbReference type="GO" id="GO:0009253">
    <property type="term" value="P:peptidoglycan catabolic process"/>
    <property type="evidence" value="ECO:0007669"/>
    <property type="project" value="InterPro"/>
</dbReference>
<dbReference type="AlphaFoldDB" id="A0A553Z8M6"/>
<evidence type="ECO:0000313" key="7">
    <source>
        <dbReference type="EMBL" id="TSB37788.1"/>
    </source>
</evidence>
<protein>
    <recommendedName>
        <fullName evidence="2">N-acetylmuramoyl-L-alanine amidase</fullName>
        <ecNumber evidence="2">3.5.1.28</ecNumber>
    </recommendedName>
</protein>
<dbReference type="Gene3D" id="3.40.80.10">
    <property type="entry name" value="Peptidoglycan recognition protein-like"/>
    <property type="match status" value="1"/>
</dbReference>
<dbReference type="SUPFAM" id="SSF53955">
    <property type="entry name" value="Lysozyme-like"/>
    <property type="match status" value="1"/>
</dbReference>
<gene>
    <name evidence="7" type="ORF">FNZ23_17990</name>
</gene>
<dbReference type="Gene3D" id="1.10.530.10">
    <property type="match status" value="1"/>
</dbReference>
<keyword evidence="5" id="KW-0732">Signal</keyword>
<feature type="chain" id="PRO_5021928495" description="N-acetylmuramoyl-L-alanine amidase" evidence="5">
    <location>
        <begin position="34"/>
        <end position="638"/>
    </location>
</feature>
<dbReference type="EC" id="3.5.1.28" evidence="2"/>
<dbReference type="GO" id="GO:0009254">
    <property type="term" value="P:peptidoglycan turnover"/>
    <property type="evidence" value="ECO:0007669"/>
    <property type="project" value="TreeGrafter"/>
</dbReference>
<dbReference type="PANTHER" id="PTHR30417:SF1">
    <property type="entry name" value="N-ACETYLMURAMOYL-L-ALANINE AMIDASE AMID"/>
    <property type="match status" value="1"/>
</dbReference>
<dbReference type="Proteomes" id="UP000320888">
    <property type="component" value="Unassembled WGS sequence"/>
</dbReference>
<keyword evidence="8" id="KW-1185">Reference proteome</keyword>
<feature type="domain" description="N-acetylmuramoyl-L-alanine amidase" evidence="6">
    <location>
        <begin position="253"/>
        <end position="391"/>
    </location>
</feature>
<keyword evidence="4" id="KW-0961">Cell wall biogenesis/degradation</keyword>
<dbReference type="InterPro" id="IPR051206">
    <property type="entry name" value="NAMLAA_amidase_2"/>
</dbReference>
<dbReference type="InterPro" id="IPR023346">
    <property type="entry name" value="Lysozyme-like_dom_sf"/>
</dbReference>
<dbReference type="GO" id="GO:0071555">
    <property type="term" value="P:cell wall organization"/>
    <property type="evidence" value="ECO:0007669"/>
    <property type="project" value="UniProtKB-KW"/>
</dbReference>
<dbReference type="SUPFAM" id="SSF55846">
    <property type="entry name" value="N-acetylmuramoyl-L-alanine amidase-like"/>
    <property type="match status" value="1"/>
</dbReference>
<reference evidence="7 8" key="1">
    <citation type="submission" date="2019-07" db="EMBL/GenBank/DDBJ databases">
        <title>Draft genome for Streptomyces benahoarensis MZ03-48.</title>
        <authorList>
            <person name="Gonzalez-Pimentel J.L."/>
        </authorList>
    </citation>
    <scope>NUCLEOTIDE SEQUENCE [LARGE SCALE GENOMIC DNA]</scope>
    <source>
        <strain evidence="7 8">MZ03-48</strain>
    </source>
</reference>
<evidence type="ECO:0000256" key="2">
    <source>
        <dbReference type="ARBA" id="ARBA00011901"/>
    </source>
</evidence>
<proteinExistence type="predicted"/>
<evidence type="ECO:0000256" key="1">
    <source>
        <dbReference type="ARBA" id="ARBA00001561"/>
    </source>
</evidence>
<organism evidence="7 8">
    <name type="scientific">Streptomyces benahoarensis</name>
    <dbReference type="NCBI Taxonomy" id="2595054"/>
    <lineage>
        <taxon>Bacteria</taxon>
        <taxon>Bacillati</taxon>
        <taxon>Actinomycetota</taxon>
        <taxon>Actinomycetes</taxon>
        <taxon>Kitasatosporales</taxon>
        <taxon>Streptomycetaceae</taxon>
        <taxon>Streptomyces</taxon>
    </lineage>
</organism>
<evidence type="ECO:0000259" key="6">
    <source>
        <dbReference type="SMART" id="SM00644"/>
    </source>
</evidence>
<dbReference type="InterPro" id="IPR002502">
    <property type="entry name" value="Amidase_domain"/>
</dbReference>
<dbReference type="InterPro" id="IPR036505">
    <property type="entry name" value="Amidase/PGRP_sf"/>
</dbReference>
<comment type="caution">
    <text evidence="7">The sequence shown here is derived from an EMBL/GenBank/DDBJ whole genome shotgun (WGS) entry which is preliminary data.</text>
</comment>
<evidence type="ECO:0000256" key="4">
    <source>
        <dbReference type="ARBA" id="ARBA00023316"/>
    </source>
</evidence>
<dbReference type="RefSeq" id="WP_143943067.1">
    <property type="nucleotide sequence ID" value="NZ_VKLS01000227.1"/>
</dbReference>
<evidence type="ECO:0000256" key="3">
    <source>
        <dbReference type="ARBA" id="ARBA00022801"/>
    </source>
</evidence>
<evidence type="ECO:0000313" key="8">
    <source>
        <dbReference type="Proteomes" id="UP000320888"/>
    </source>
</evidence>
<dbReference type="SMART" id="SM00644">
    <property type="entry name" value="Ami_2"/>
    <property type="match status" value="1"/>
</dbReference>
<dbReference type="FunFam" id="3.40.80.10:FF:000006">
    <property type="entry name" value="N-acetylmuramoyl-L-alanine amidase"/>
    <property type="match status" value="1"/>
</dbReference>
<comment type="catalytic activity">
    <reaction evidence="1">
        <text>Hydrolyzes the link between N-acetylmuramoyl residues and L-amino acid residues in certain cell-wall glycopeptides.</text>
        <dbReference type="EC" id="3.5.1.28"/>
    </reaction>
</comment>
<feature type="signal peptide" evidence="5">
    <location>
        <begin position="1"/>
        <end position="33"/>
    </location>
</feature>
<keyword evidence="3" id="KW-0378">Hydrolase</keyword>
<dbReference type="PANTHER" id="PTHR30417">
    <property type="entry name" value="N-ACETYLMURAMOYL-L-ALANINE AMIDASE AMID"/>
    <property type="match status" value="1"/>
</dbReference>
<dbReference type="Pfam" id="PF01510">
    <property type="entry name" value="Amidase_2"/>
    <property type="match status" value="1"/>
</dbReference>
<name>A0A553Z8M6_9ACTN</name>
<dbReference type="OrthoDB" id="66275at2"/>
<dbReference type="CDD" id="cd06583">
    <property type="entry name" value="PGRP"/>
    <property type="match status" value="1"/>
</dbReference>
<dbReference type="GO" id="GO:0008745">
    <property type="term" value="F:N-acetylmuramoyl-L-alanine amidase activity"/>
    <property type="evidence" value="ECO:0007669"/>
    <property type="project" value="UniProtKB-EC"/>
</dbReference>
<accession>A0A553Z8M6</accession>
<evidence type="ECO:0000256" key="5">
    <source>
        <dbReference type="SAM" id="SignalP"/>
    </source>
</evidence>
<dbReference type="EMBL" id="VKLS01000227">
    <property type="protein sequence ID" value="TSB37788.1"/>
    <property type="molecule type" value="Genomic_DNA"/>
</dbReference>